<keyword evidence="5" id="KW-1185">Reference proteome</keyword>
<dbReference type="EMBL" id="QRIC01000015">
    <property type="protein sequence ID" value="RHG25885.1"/>
    <property type="molecule type" value="Genomic_DNA"/>
</dbReference>
<dbReference type="AlphaFoldDB" id="A0A3E5GJN6"/>
<dbReference type="EMBL" id="QSVN01000001">
    <property type="protein sequence ID" value="RGO35238.1"/>
    <property type="molecule type" value="Genomic_DNA"/>
</dbReference>
<evidence type="ECO:0000313" key="2">
    <source>
        <dbReference type="EMBL" id="RGO35238.1"/>
    </source>
</evidence>
<dbReference type="OrthoDB" id="2061957at2"/>
<reference evidence="4 5" key="1">
    <citation type="submission" date="2018-08" db="EMBL/GenBank/DDBJ databases">
        <title>A genome reference for cultivated species of the human gut microbiota.</title>
        <authorList>
            <person name="Zou Y."/>
            <person name="Xue W."/>
            <person name="Luo G."/>
        </authorList>
    </citation>
    <scope>NUCLEOTIDE SEQUENCE [LARGE SCALE GENOMIC DNA]</scope>
    <source>
        <strain evidence="3 5">AM22-22</strain>
        <strain evidence="2 4">OM02-16</strain>
    </source>
</reference>
<dbReference type="Pfam" id="PF00381">
    <property type="entry name" value="PTS-HPr"/>
    <property type="match status" value="1"/>
</dbReference>
<proteinExistence type="predicted"/>
<evidence type="ECO:0000259" key="1">
    <source>
        <dbReference type="Pfam" id="PF00381"/>
    </source>
</evidence>
<protein>
    <submittedName>
        <fullName evidence="2">HPr family phosphocarrier protein</fullName>
    </submittedName>
</protein>
<dbReference type="Proteomes" id="UP000261285">
    <property type="component" value="Unassembled WGS sequence"/>
</dbReference>
<dbReference type="Gene3D" id="3.30.1340.10">
    <property type="entry name" value="HPr-like"/>
    <property type="match status" value="1"/>
</dbReference>
<dbReference type="InterPro" id="IPR000032">
    <property type="entry name" value="HPr-like"/>
</dbReference>
<evidence type="ECO:0000313" key="3">
    <source>
        <dbReference type="EMBL" id="RHG25885.1"/>
    </source>
</evidence>
<dbReference type="SUPFAM" id="SSF55594">
    <property type="entry name" value="HPr-like"/>
    <property type="match status" value="1"/>
</dbReference>
<feature type="domain" description="HPr" evidence="1">
    <location>
        <begin position="30"/>
        <end position="88"/>
    </location>
</feature>
<evidence type="ECO:0000313" key="5">
    <source>
        <dbReference type="Proteomes" id="UP000284095"/>
    </source>
</evidence>
<sequence>MKMMDTPERRDLIMIKMNVKFETPEQLVEFSRMCQKVEADTLIEDTAHKLIIDGKSVMGMMTVTLNQKMIFVVDGSDAEEVVHTFEKFRTEEAVQKQNLG</sequence>
<dbReference type="InterPro" id="IPR035895">
    <property type="entry name" value="HPr-like_sf"/>
</dbReference>
<dbReference type="Proteomes" id="UP000284095">
    <property type="component" value="Unassembled WGS sequence"/>
</dbReference>
<gene>
    <name evidence="3" type="ORF">DW265_07670</name>
    <name evidence="2" type="ORF">DXB16_01385</name>
</gene>
<name>A0A3E5GJN6_9FIRM</name>
<accession>A0A3E5GJN6</accession>
<evidence type="ECO:0000313" key="4">
    <source>
        <dbReference type="Proteomes" id="UP000261285"/>
    </source>
</evidence>
<organism evidence="2 4">
    <name type="scientific">Dorea longicatena</name>
    <dbReference type="NCBI Taxonomy" id="88431"/>
    <lineage>
        <taxon>Bacteria</taxon>
        <taxon>Bacillati</taxon>
        <taxon>Bacillota</taxon>
        <taxon>Clostridia</taxon>
        <taxon>Lachnospirales</taxon>
        <taxon>Lachnospiraceae</taxon>
        <taxon>Dorea</taxon>
    </lineage>
</organism>
<comment type="caution">
    <text evidence="2">The sequence shown here is derived from an EMBL/GenBank/DDBJ whole genome shotgun (WGS) entry which is preliminary data.</text>
</comment>